<keyword evidence="2" id="KW-1185">Reference proteome</keyword>
<gene>
    <name evidence="1" type="ORF">GA0070215_106162</name>
</gene>
<dbReference type="InterPro" id="IPR036206">
    <property type="entry name" value="ThiamineP_synth_sf"/>
</dbReference>
<accession>A0A1C4X5W5</accession>
<evidence type="ECO:0000313" key="1">
    <source>
        <dbReference type="EMBL" id="SCF03828.1"/>
    </source>
</evidence>
<dbReference type="Proteomes" id="UP000198551">
    <property type="component" value="Unassembled WGS sequence"/>
</dbReference>
<dbReference type="PIRSF" id="PIRSF015736">
    <property type="entry name" value="MI"/>
    <property type="match status" value="1"/>
</dbReference>
<dbReference type="RefSeq" id="WP_091044705.1">
    <property type="nucleotide sequence ID" value="NZ_FMCV01000006.1"/>
</dbReference>
<dbReference type="AlphaFoldDB" id="A0A1C4X5W5"/>
<evidence type="ECO:0000313" key="2">
    <source>
        <dbReference type="Proteomes" id="UP000198551"/>
    </source>
</evidence>
<organism evidence="1 2">
    <name type="scientific">Micromonospora marina</name>
    <dbReference type="NCBI Taxonomy" id="307120"/>
    <lineage>
        <taxon>Bacteria</taxon>
        <taxon>Bacillati</taxon>
        <taxon>Actinomycetota</taxon>
        <taxon>Actinomycetes</taxon>
        <taxon>Micromonosporales</taxon>
        <taxon>Micromonosporaceae</taxon>
        <taxon>Micromonospora</taxon>
    </lineage>
</organism>
<reference evidence="2" key="1">
    <citation type="submission" date="2016-06" db="EMBL/GenBank/DDBJ databases">
        <authorList>
            <person name="Varghese N."/>
        </authorList>
    </citation>
    <scope>NUCLEOTIDE SEQUENCE [LARGE SCALE GENOMIC DNA]</scope>
    <source>
        <strain evidence="2">DSM 45555</strain>
    </source>
</reference>
<dbReference type="GO" id="GO:0016853">
    <property type="term" value="F:isomerase activity"/>
    <property type="evidence" value="ECO:0007669"/>
    <property type="project" value="UniProtKB-KW"/>
</dbReference>
<name>A0A1C4X5W5_9ACTN</name>
<dbReference type="PANTHER" id="PTHR40267">
    <property type="entry name" value="BLR3294 PROTEIN"/>
    <property type="match status" value="1"/>
</dbReference>
<dbReference type="PANTHER" id="PTHR40267:SF1">
    <property type="entry name" value="BLR3294 PROTEIN"/>
    <property type="match status" value="1"/>
</dbReference>
<dbReference type="InterPro" id="IPR026286">
    <property type="entry name" value="MaiA/AMDase"/>
</dbReference>
<dbReference type="EMBL" id="FMCV01000006">
    <property type="protein sequence ID" value="SCF03828.1"/>
    <property type="molecule type" value="Genomic_DNA"/>
</dbReference>
<proteinExistence type="predicted"/>
<protein>
    <submittedName>
        <fullName evidence="1">Maleate isomerase</fullName>
    </submittedName>
</protein>
<dbReference type="Gene3D" id="3.40.50.12500">
    <property type="match status" value="1"/>
</dbReference>
<dbReference type="Pfam" id="PF17645">
    <property type="entry name" value="Amdase"/>
    <property type="match status" value="1"/>
</dbReference>
<dbReference type="InterPro" id="IPR053714">
    <property type="entry name" value="Iso_Racemase_Enz_sf"/>
</dbReference>
<dbReference type="SUPFAM" id="SSF51391">
    <property type="entry name" value="Thiamin phosphate synthase"/>
    <property type="match status" value="1"/>
</dbReference>
<keyword evidence="1" id="KW-0413">Isomerase</keyword>
<sequence>MHGWRARIGLIVPHVNMTMEPEIYSVLPRGASAHAARMVIPRLDPAGLVTMADDALRAAEQLSELDADVVVFGCTSGSFVGGHEYETDLVGRIAERVGCPTLSTSGAGVQALRALGVTRVAVATPYDDTLNQRLREFFTAHGLDVVNLVGLGLRERVAHFPLARTPVSAIAQQSEEVVYRLARAAAHPDAEALFISCTNLSTLGVVAELENDISIPVVTANQASIWAAFRAAGLGDSPAAFGTLGRH</sequence>